<protein>
    <submittedName>
        <fullName evidence="2">Uncharacterized protein</fullName>
    </submittedName>
</protein>
<name>A0A4Q7ZGR0_9ACTN</name>
<dbReference type="Proteomes" id="UP000292564">
    <property type="component" value="Unassembled WGS sequence"/>
</dbReference>
<dbReference type="RefSeq" id="WP_130508463.1">
    <property type="nucleotide sequence ID" value="NZ_SHKY01000001.1"/>
</dbReference>
<keyword evidence="3" id="KW-1185">Reference proteome</keyword>
<feature type="region of interest" description="Disordered" evidence="1">
    <location>
        <begin position="55"/>
        <end position="84"/>
    </location>
</feature>
<proteinExistence type="predicted"/>
<dbReference type="OrthoDB" id="3296470at2"/>
<evidence type="ECO:0000313" key="2">
    <source>
        <dbReference type="EMBL" id="RZU49373.1"/>
    </source>
</evidence>
<reference evidence="2 3" key="1">
    <citation type="submission" date="2019-02" db="EMBL/GenBank/DDBJ databases">
        <title>Sequencing the genomes of 1000 actinobacteria strains.</title>
        <authorList>
            <person name="Klenk H.-P."/>
        </authorList>
    </citation>
    <scope>NUCLEOTIDE SEQUENCE [LARGE SCALE GENOMIC DNA]</scope>
    <source>
        <strain evidence="2 3">DSM 45162</strain>
    </source>
</reference>
<evidence type="ECO:0000313" key="3">
    <source>
        <dbReference type="Proteomes" id="UP000292564"/>
    </source>
</evidence>
<sequence>MTRRPYVLVAVVLLIVAGALPVPPRPAARAPHDPGKVCLEASVDQVAVELRRLNGQHDSTPAGGYEPGEIPATQIGPNRLGPGESYRRRVGADDLAAMLGWSGSCEPAVSPDAPDPRPVGSDTDIAALLELGLAPGRSSTVTLTARQWRAVLEPLDFVSHLPDDPDGAATDHVPGIVAAVRGRIRAASASRPVPVSLTGAQWVSVATELASSASIADEMAAEGDGIPDGSALWRLLDQISTRLGGPAHPSLGFTR</sequence>
<organism evidence="2 3">
    <name type="scientific">Krasilnikovia cinnamomea</name>
    <dbReference type="NCBI Taxonomy" id="349313"/>
    <lineage>
        <taxon>Bacteria</taxon>
        <taxon>Bacillati</taxon>
        <taxon>Actinomycetota</taxon>
        <taxon>Actinomycetes</taxon>
        <taxon>Micromonosporales</taxon>
        <taxon>Micromonosporaceae</taxon>
        <taxon>Krasilnikovia</taxon>
    </lineage>
</organism>
<comment type="caution">
    <text evidence="2">The sequence shown here is derived from an EMBL/GenBank/DDBJ whole genome shotgun (WGS) entry which is preliminary data.</text>
</comment>
<accession>A0A4Q7ZGR0</accession>
<gene>
    <name evidence="2" type="ORF">EV385_1123</name>
</gene>
<dbReference type="AlphaFoldDB" id="A0A4Q7ZGR0"/>
<evidence type="ECO:0000256" key="1">
    <source>
        <dbReference type="SAM" id="MobiDB-lite"/>
    </source>
</evidence>
<dbReference type="EMBL" id="SHKY01000001">
    <property type="protein sequence ID" value="RZU49373.1"/>
    <property type="molecule type" value="Genomic_DNA"/>
</dbReference>